<dbReference type="InterPro" id="IPR035958">
    <property type="entry name" value="SecB-like_sf"/>
</dbReference>
<evidence type="ECO:0008006" key="4">
    <source>
        <dbReference type="Google" id="ProtNLM"/>
    </source>
</evidence>
<dbReference type="GO" id="GO:0051262">
    <property type="term" value="P:protein tetramerization"/>
    <property type="evidence" value="ECO:0007669"/>
    <property type="project" value="InterPro"/>
</dbReference>
<dbReference type="Gene3D" id="3.10.420.10">
    <property type="entry name" value="SecB-like"/>
    <property type="match status" value="1"/>
</dbReference>
<dbReference type="eggNOG" id="COG1952">
    <property type="taxonomic scope" value="Bacteria"/>
</dbReference>
<dbReference type="Proteomes" id="UP000010523">
    <property type="component" value="Unassembled WGS sequence"/>
</dbReference>
<evidence type="ECO:0000313" key="3">
    <source>
        <dbReference type="Proteomes" id="UP000010523"/>
    </source>
</evidence>
<keyword evidence="3" id="KW-1185">Reference proteome</keyword>
<dbReference type="PANTHER" id="PTHR36918:SF1">
    <property type="entry name" value="PROTEIN-EXPORT PROTEIN SECB"/>
    <property type="match status" value="1"/>
</dbReference>
<evidence type="ECO:0000256" key="1">
    <source>
        <dbReference type="ARBA" id="ARBA00009990"/>
    </source>
</evidence>
<dbReference type="PATRIC" id="fig|997296.3.peg.1110"/>
<comment type="similarity">
    <text evidence="1">Belongs to the SecB family.</text>
</comment>
<dbReference type="PANTHER" id="PTHR36918">
    <property type="match status" value="1"/>
</dbReference>
<name>I3E713_BACMT</name>
<sequence>MEGVLQFKDYHVLETHYMFNPFLDEEEERLSPRFEYSLDFPEEENKKLAFIKLGITIGDENLIKNSFFVSATILGVFSIKSKEELDEEEIHSFYKINAVAILFPYLRSLVSDLTGKGSEPPIIIPTINVVELIKKYEEEKRIEKEAQK</sequence>
<dbReference type="AlphaFoldDB" id="I3E713"/>
<comment type="caution">
    <text evidence="2">The sequence shown here is derived from an EMBL/GenBank/DDBJ whole genome shotgun (WGS) entry which is preliminary data.</text>
</comment>
<protein>
    <recommendedName>
        <fullName evidence="4">Preprotein translocase subunit SecB</fullName>
    </recommendedName>
</protein>
<dbReference type="EMBL" id="AFEU01000001">
    <property type="protein sequence ID" value="EIJ82284.1"/>
    <property type="molecule type" value="Genomic_DNA"/>
</dbReference>
<evidence type="ECO:0000313" key="2">
    <source>
        <dbReference type="EMBL" id="EIJ82284.1"/>
    </source>
</evidence>
<dbReference type="RefSeq" id="WP_003351104.1">
    <property type="nucleotide sequence ID" value="NZ_AFEU01000001.1"/>
</dbReference>
<dbReference type="GO" id="GO:0051082">
    <property type="term" value="F:unfolded protein binding"/>
    <property type="evidence" value="ECO:0007669"/>
    <property type="project" value="InterPro"/>
</dbReference>
<dbReference type="SUPFAM" id="SSF54611">
    <property type="entry name" value="SecB-like"/>
    <property type="match status" value="1"/>
</dbReference>
<dbReference type="STRING" id="997296.PB1_05120"/>
<proteinExistence type="inferred from homology"/>
<dbReference type="InterPro" id="IPR003708">
    <property type="entry name" value="SecB"/>
</dbReference>
<organism evidence="2 3">
    <name type="scientific">Bacillus methanolicus PB1</name>
    <dbReference type="NCBI Taxonomy" id="997296"/>
    <lineage>
        <taxon>Bacteria</taxon>
        <taxon>Bacillati</taxon>
        <taxon>Bacillota</taxon>
        <taxon>Bacilli</taxon>
        <taxon>Bacillales</taxon>
        <taxon>Bacillaceae</taxon>
        <taxon>Bacillus</taxon>
    </lineage>
</organism>
<dbReference type="GO" id="GO:0015031">
    <property type="term" value="P:protein transport"/>
    <property type="evidence" value="ECO:0007669"/>
    <property type="project" value="InterPro"/>
</dbReference>
<gene>
    <name evidence="2" type="ORF">PB1_05120</name>
</gene>
<accession>I3E713</accession>
<dbReference type="OrthoDB" id="1699164at2"/>
<dbReference type="Pfam" id="PF02556">
    <property type="entry name" value="SecB"/>
    <property type="match status" value="1"/>
</dbReference>
<reference evidence="2 3" key="1">
    <citation type="journal article" date="2012" name="Appl. Environ. Microbiol.">
        <title>Genome Sequence of Thermotolerant Bacillus methanolicus: Features and Regulation Related to Methylotrophy and Production of L-Lysine and L-Glutamate from Methanol.</title>
        <authorList>
            <person name="Heggeset T.M."/>
            <person name="Krog A."/>
            <person name="Balzer S."/>
            <person name="Wentzel A."/>
            <person name="Ellingsen T.E."/>
            <person name="Brautaset T."/>
        </authorList>
    </citation>
    <scope>NUCLEOTIDE SEQUENCE [LARGE SCALE GENOMIC DNA]</scope>
    <source>
        <strain evidence="2 3">PB1</strain>
    </source>
</reference>